<dbReference type="CDD" id="cd19531">
    <property type="entry name" value="LCL_NRPS-like"/>
    <property type="match status" value="1"/>
</dbReference>
<dbReference type="Gene3D" id="3.30.559.10">
    <property type="entry name" value="Chloramphenicol acetyltransferase-like domain"/>
    <property type="match status" value="1"/>
</dbReference>
<dbReference type="GO" id="GO:0047462">
    <property type="term" value="F:phenylalanine racemase (ATP-hydrolyzing) activity"/>
    <property type="evidence" value="ECO:0007669"/>
    <property type="project" value="UniProtKB-EC"/>
</dbReference>
<feature type="region of interest" description="Disordered" evidence="3">
    <location>
        <begin position="2368"/>
        <end position="2395"/>
    </location>
</feature>
<evidence type="ECO:0000259" key="4">
    <source>
        <dbReference type="PROSITE" id="PS50075"/>
    </source>
</evidence>
<dbReference type="InterPro" id="IPR023213">
    <property type="entry name" value="CAT-like_dom_sf"/>
</dbReference>
<dbReference type="InterPro" id="IPR036291">
    <property type="entry name" value="NAD(P)-bd_dom_sf"/>
</dbReference>
<evidence type="ECO:0000256" key="2">
    <source>
        <dbReference type="ARBA" id="ARBA00022553"/>
    </source>
</evidence>
<dbReference type="SUPFAM" id="SSF51735">
    <property type="entry name" value="NAD(P)-binding Rossmann-fold domains"/>
    <property type="match status" value="2"/>
</dbReference>
<dbReference type="Pfam" id="PF00501">
    <property type="entry name" value="AMP-binding"/>
    <property type="match status" value="2"/>
</dbReference>
<dbReference type="Pfam" id="PF21394">
    <property type="entry name" value="Beta-ketacyl_N"/>
    <property type="match status" value="1"/>
</dbReference>
<dbReference type="SUPFAM" id="SSF56801">
    <property type="entry name" value="Acetyl-CoA synthetase-like"/>
    <property type="match status" value="3"/>
</dbReference>
<dbReference type="STRING" id="52.CMC5_000150"/>
<dbReference type="SUPFAM" id="SSF47336">
    <property type="entry name" value="ACP-like"/>
    <property type="match status" value="2"/>
</dbReference>
<feature type="region of interest" description="Disordered" evidence="3">
    <location>
        <begin position="837"/>
        <end position="860"/>
    </location>
</feature>
<dbReference type="GO" id="GO:0031177">
    <property type="term" value="F:phosphopantetheine binding"/>
    <property type="evidence" value="ECO:0007669"/>
    <property type="project" value="InterPro"/>
</dbReference>
<dbReference type="PATRIC" id="fig|52.7.peg.17"/>
<feature type="domain" description="Carrier" evidence="4">
    <location>
        <begin position="2392"/>
        <end position="2467"/>
    </location>
</feature>
<keyword evidence="6" id="KW-1185">Reference proteome</keyword>
<keyword evidence="2" id="KW-0597">Phosphoprotein</keyword>
<dbReference type="InterPro" id="IPR020806">
    <property type="entry name" value="PKS_PP-bd"/>
</dbReference>
<dbReference type="Gene3D" id="3.40.50.720">
    <property type="entry name" value="NAD(P)-binding Rossmann-like Domain"/>
    <property type="match status" value="1"/>
</dbReference>
<evidence type="ECO:0000313" key="6">
    <source>
        <dbReference type="Proteomes" id="UP000067626"/>
    </source>
</evidence>
<dbReference type="SUPFAM" id="SSF52777">
    <property type="entry name" value="CoA-dependent acyltransferases"/>
    <property type="match status" value="2"/>
</dbReference>
<accession>A0A0K1E4X1</accession>
<feature type="domain" description="Carrier" evidence="4">
    <location>
        <begin position="529"/>
        <end position="603"/>
    </location>
</feature>
<keyword evidence="5" id="KW-0413">Isomerase</keyword>
<sequence>MQDWLFAPNQADNETSDSWSDATQLHALVEAQRLRTPDAIAIRNRGRSISYAELSRRSNQLAWYLRARGVGLETRVGLCCNRGVDLIVALLGILKSGGAYVPLDPSYPRPWTERVLADAHAAVILTESALEGRLPTSNAIVLRVDADAAAIEAQPDTPLPPLASDHALAYVLYTSGSTGAPKGVAIEHGTAVRLIRWAATVFSDEDLAGVLFATSVCFDLSVFEVFAPLSRGGTLIVAPDALHLPVLPETSLVTLVNTVPTAMTELTRRGGVPSSVRVVCLAGEPLQGRLARDVYAIPTVQRVLNLYGPTEFTTYATSLEVPRDVTGAVSIGAPLPHAHARILDARLTPVPAGEEGDLYLGGDGHARAYLDQPGLSAERFVPDPHATTPGARLYRTGDRARQRDDGTLDFLGRSDDQVKVRGFRIEPGEVEAILADHPGVVQAAIIARGEVGAERHLFAYVVPRPSLTRDARGIQELRQFLQQRLPRFMLPTQFIWMDGLPQTPSGKTDRRSLPEPNRLAPRSLRALLPPRDDDEEQILDVFREALAIELGVTDDFFALGGDSLCGMQVIARARGIFGVDLPSGVLFEAPTVEALVARARAARSRTAAPLSPIAPQDTQKLAPLSFAQHRLWLHHQRHPESTAYHLPALLRLRGPLDRRVLERALTALVDRHASLRTRYVTEEGEPCQQPDPPRLAAHTQSFGLDDLSQVGTGEREARLAALVAEENARPFDLEQGPVLRARLVRLDEEEHALLLIVHHIAADGWSLGVLTREFCALYEAVRHAPPAMGSVSEGRLDLLPPLLVQYSDFARWQRQCLNAATIEELLASARRALDEAPRKLRLPTDRPHGAASEGPSGRVPLHLERSTVTSLVALGREEGATLFMTLLAGLSAVLHPWTGQDDFLLGVPFAGRSHHALEGLIGFFANTLVVRAQTGGDPTFRALVARARSWALGAYAREDLPFEQLAGALDSERSPGRHPLVQALLALQVAPTSCALSGGLTVSLEELDPGALFIDLAVELWPDQGGLTGAVRYRRDLFDEDRIAHLAERLVALLEHASRAPDASLSTLAPWAEDAWRALDAQRAELDLIATSLLTDPMVEDCAVRVRAEGQRVAHVVAPREPSSARLGARLAQRIPARLLPVTCSLVTSLPRTSAGRLDEEALERLPVLDEELAQRWEAHLRSLPGVDNAVVLVRNVPPPFPLLHLSDVLPGWTRSGTAPTTSTLVEAETAAPITPSTPATPPAFVDGGPLLLRGDEPATLVEAVLRIAGHPDRGIVMVDRRGETHQSYAQLLERARKLLAGLQGAGLRPGDKVIFQIDGMEEQFVAFWACLLGGIAPVIVTVPASYETRSAVLGKLRDGWLRLGRPLLLASDRLAESLSSMREALGMDGLRITALGSLWGSASSARIHVGRPDDIAFLQLSSGSTGACKAIPETHRAVLRHAQGARQFHGYRTDDVFLNWLPLDHVGALLMFHSAAICVGCSQVQVHPDVIAADPSTWLDLMDAHRATRTWSPNFGYKLVVEALRDRPRGAWDLSCVRSFFNGGEQATLPVIRDFLQLLAPFGVTPSAMCPVFGMAETATGVAFCDGFDLERCVHHVAPPARYGALVDRPAGTPGTTAFVELGAPLPGAQLRIVDGEGRVLPEGFVGRLQIRGEVVLTGYLNDPRATAEALVEDGWLDTGDLGFLRHGRLTLTGREKDMIIVRGANVFCHEVEDLVGAVQGVEPGYVAACGVDEPEQGTEGLAVFFVPRDPSAGSATPIAQAVRAEVTSRLGVSPTCVIPIAPHELPRTTSGKIQRAQLKRALAAGHFDAILREMELELGGAATIPAWFHRRTFVREEPCLLAPERRGACLVFLDAHGLGDALVTALSPSGRRLIRVEPGDAFARLGEDHYRIAPHRSEDYQRLRDVLFRGTVDVLDEIVHLWTYGPAAPWPPSPAVVARESALGVTSVLLLAQALLARPSLDDPLRLLVVSSHAQPVTDDDAVACERAPLLGLLATLPEEYPGVIGQHLDLPAGAPRDQAALLLREMRVAAHDQEVAYRGGQRLVPRLTRIDFTAAHAAPVAPPFVRDGFYLVAGGLGGIGHALCEELLTRHRATLLVLGRTSPLEPGSPRGETYQALAARAERTGGSLDYAAVDVADAEAVEALVAREEARIGRKLDGILHLTGTFEERALGDETPALLAATMRPKVAGGLTLAGLLRERPAALFVTFSSVNGQFGGASAGAYAAASRFQDHLVHALRHAGHHHSYCLSWSRWDDTGMSRGYAWRDLAEARGYRALPPPLALLSLRIALHQEEPRLLLGLDERNRQIASRLASPSRPVDELTAYVVLAPGVDLPDARGLSVLDRAGAPSHCTLRQVEHIFRDASGHPDEATLRSDDHTPQRASGPAGEAPRGAVERRIAEIWREHLRVDAISAHDNFFDLGGHSLLLSAVRVRLEAAFERQVPLTEMFRHPTVRALATYLAPENDRASDEGVQDDTIDARAAKQRALQNRRRQQARLRAAAPPREDEKP</sequence>
<evidence type="ECO:0000256" key="1">
    <source>
        <dbReference type="ARBA" id="ARBA00022450"/>
    </source>
</evidence>
<dbReference type="Pfam" id="PF13193">
    <property type="entry name" value="AMP-binding_C"/>
    <property type="match status" value="1"/>
</dbReference>
<evidence type="ECO:0000256" key="3">
    <source>
        <dbReference type="SAM" id="MobiDB-lite"/>
    </source>
</evidence>
<protein>
    <submittedName>
        <fullName evidence="5">Peptide synthetase</fullName>
        <ecNumber evidence="5">5.1.1.11</ecNumber>
    </submittedName>
</protein>
<dbReference type="InterPro" id="IPR025110">
    <property type="entry name" value="AMP-bd_C"/>
</dbReference>
<gene>
    <name evidence="5" type="ORF">CMC5_000150</name>
</gene>
<dbReference type="SMART" id="SM00822">
    <property type="entry name" value="PKS_KR"/>
    <property type="match status" value="1"/>
</dbReference>
<dbReference type="EMBL" id="CP012159">
    <property type="protein sequence ID" value="AKT35904.1"/>
    <property type="molecule type" value="Genomic_DNA"/>
</dbReference>
<organism evidence="5 6">
    <name type="scientific">Chondromyces crocatus</name>
    <dbReference type="NCBI Taxonomy" id="52"/>
    <lineage>
        <taxon>Bacteria</taxon>
        <taxon>Pseudomonadati</taxon>
        <taxon>Myxococcota</taxon>
        <taxon>Polyangia</taxon>
        <taxon>Polyangiales</taxon>
        <taxon>Polyangiaceae</taxon>
        <taxon>Chondromyces</taxon>
    </lineage>
</organism>
<feature type="compositionally biased region" description="Basic and acidic residues" evidence="3">
    <location>
        <begin position="2368"/>
        <end position="2382"/>
    </location>
</feature>
<dbReference type="PROSITE" id="PS50075">
    <property type="entry name" value="CARRIER"/>
    <property type="match status" value="2"/>
</dbReference>
<dbReference type="InterPro" id="IPR042099">
    <property type="entry name" value="ANL_N_sf"/>
</dbReference>
<feature type="compositionally biased region" description="Basic and acidic residues" evidence="3">
    <location>
        <begin position="837"/>
        <end position="848"/>
    </location>
</feature>
<feature type="region of interest" description="Disordered" evidence="3">
    <location>
        <begin position="2468"/>
        <end position="2512"/>
    </location>
</feature>
<dbReference type="Proteomes" id="UP000067626">
    <property type="component" value="Chromosome"/>
</dbReference>
<dbReference type="Gene3D" id="3.40.50.980">
    <property type="match status" value="2"/>
</dbReference>
<dbReference type="InterPro" id="IPR049490">
    <property type="entry name" value="C883_1060-like_KR_N"/>
</dbReference>
<dbReference type="GO" id="GO:0043041">
    <property type="term" value="P:amino acid activation for nonribosomal peptide biosynthetic process"/>
    <property type="evidence" value="ECO:0007669"/>
    <property type="project" value="TreeGrafter"/>
</dbReference>
<dbReference type="FunFam" id="3.40.50.980:FF:000001">
    <property type="entry name" value="Non-ribosomal peptide synthetase"/>
    <property type="match status" value="1"/>
</dbReference>
<dbReference type="InterPro" id="IPR009081">
    <property type="entry name" value="PP-bd_ACP"/>
</dbReference>
<dbReference type="EC" id="5.1.1.11" evidence="5"/>
<dbReference type="NCBIfam" id="TIGR01733">
    <property type="entry name" value="AA-adenyl-dom"/>
    <property type="match status" value="1"/>
</dbReference>
<dbReference type="InterPro" id="IPR010071">
    <property type="entry name" value="AA_adenyl_dom"/>
</dbReference>
<dbReference type="InterPro" id="IPR001242">
    <property type="entry name" value="Condensation_dom"/>
</dbReference>
<dbReference type="RefSeq" id="WP_050428498.1">
    <property type="nucleotide sequence ID" value="NZ_CP012159.1"/>
</dbReference>
<dbReference type="PANTHER" id="PTHR45527">
    <property type="entry name" value="NONRIBOSOMAL PEPTIDE SYNTHETASE"/>
    <property type="match status" value="1"/>
</dbReference>
<dbReference type="PANTHER" id="PTHR45527:SF1">
    <property type="entry name" value="FATTY ACID SYNTHASE"/>
    <property type="match status" value="1"/>
</dbReference>
<dbReference type="SMART" id="SM00823">
    <property type="entry name" value="PKS_PP"/>
    <property type="match status" value="2"/>
</dbReference>
<dbReference type="Gene3D" id="3.30.559.30">
    <property type="entry name" value="Nonribosomal peptide synthetase, condensation domain"/>
    <property type="match status" value="1"/>
</dbReference>
<dbReference type="GO" id="GO:0005829">
    <property type="term" value="C:cytosol"/>
    <property type="evidence" value="ECO:0007669"/>
    <property type="project" value="TreeGrafter"/>
</dbReference>
<dbReference type="Pfam" id="PF00668">
    <property type="entry name" value="Condensation"/>
    <property type="match status" value="1"/>
</dbReference>
<dbReference type="Gene3D" id="1.10.1200.10">
    <property type="entry name" value="ACP-like"/>
    <property type="match status" value="2"/>
</dbReference>
<proteinExistence type="predicted"/>
<dbReference type="Pfam" id="PF08659">
    <property type="entry name" value="KR"/>
    <property type="match status" value="1"/>
</dbReference>
<dbReference type="InterPro" id="IPR057326">
    <property type="entry name" value="KR_dom"/>
</dbReference>
<dbReference type="InterPro" id="IPR020845">
    <property type="entry name" value="AMP-binding_CS"/>
</dbReference>
<dbReference type="InterPro" id="IPR045851">
    <property type="entry name" value="AMP-bd_C_sf"/>
</dbReference>
<dbReference type="PROSITE" id="PS00455">
    <property type="entry name" value="AMP_BINDING"/>
    <property type="match status" value="1"/>
</dbReference>
<dbReference type="InterPro" id="IPR000873">
    <property type="entry name" value="AMP-dep_synth/lig_dom"/>
</dbReference>
<name>A0A0K1E4X1_CHOCO</name>
<dbReference type="Pfam" id="PF00550">
    <property type="entry name" value="PP-binding"/>
    <property type="match status" value="2"/>
</dbReference>
<dbReference type="KEGG" id="ccro:CMC5_000150"/>
<dbReference type="Gene3D" id="3.40.50.12780">
    <property type="entry name" value="N-terminal domain of ligase-like"/>
    <property type="match status" value="1"/>
</dbReference>
<dbReference type="InterPro" id="IPR013968">
    <property type="entry name" value="PKS_KR"/>
</dbReference>
<dbReference type="GO" id="GO:0044550">
    <property type="term" value="P:secondary metabolite biosynthetic process"/>
    <property type="evidence" value="ECO:0007669"/>
    <property type="project" value="TreeGrafter"/>
</dbReference>
<evidence type="ECO:0000313" key="5">
    <source>
        <dbReference type="EMBL" id="AKT35904.1"/>
    </source>
</evidence>
<dbReference type="OrthoDB" id="5480912at2"/>
<dbReference type="FunFam" id="1.10.1200.10:FF:000016">
    <property type="entry name" value="Non-ribosomal peptide synthase"/>
    <property type="match status" value="1"/>
</dbReference>
<reference evidence="5 6" key="1">
    <citation type="submission" date="2015-07" db="EMBL/GenBank/DDBJ databases">
        <title>Genome analysis of myxobacterium Chondromyces crocatus Cm c5 reveals a high potential for natural compound synthesis and the genetic basis for the loss of fruiting body formation.</title>
        <authorList>
            <person name="Zaburannyi N."/>
            <person name="Bunk B."/>
            <person name="Maier J."/>
            <person name="Overmann J."/>
            <person name="Mueller R."/>
        </authorList>
    </citation>
    <scope>NUCLEOTIDE SEQUENCE [LARGE SCALE GENOMIC DNA]</scope>
    <source>
        <strain evidence="5 6">Cm c5</strain>
    </source>
</reference>
<dbReference type="GO" id="GO:0072330">
    <property type="term" value="P:monocarboxylic acid biosynthetic process"/>
    <property type="evidence" value="ECO:0007669"/>
    <property type="project" value="UniProtKB-ARBA"/>
</dbReference>
<keyword evidence="1" id="KW-0596">Phosphopantetheine</keyword>
<dbReference type="InterPro" id="IPR036736">
    <property type="entry name" value="ACP-like_sf"/>
</dbReference>
<dbReference type="Gene3D" id="3.30.300.30">
    <property type="match status" value="3"/>
</dbReference>
<dbReference type="Gene3D" id="2.30.38.10">
    <property type="entry name" value="Luciferase, Domain 3"/>
    <property type="match status" value="1"/>
</dbReference>